<dbReference type="AlphaFoldDB" id="A0A7W9BLJ9"/>
<sequence length="224" mass="25030">MTPDLTLHYAPDNASLCVRLLLAEMDVPCRAVLVNRAKQAQKSDAYLRINPNGLIPTLETPNGPIYETAAILLWLADRSPGRVFPAPHDAQRGTALSQLMWLSNTLHPALRMLFYPEKYMPTDPDGLRRQTRQRLTTLFAQLNDRWDTVQCPVLACYLAPMLRWSALYGGDAAWFDLSKFPVLMAFAKSFETQRKVHDVCALEGLGPTVFSDPHLPNPPIGSAT</sequence>
<dbReference type="InterPro" id="IPR036282">
    <property type="entry name" value="Glutathione-S-Trfase_C_sf"/>
</dbReference>
<dbReference type="PROSITE" id="PS50404">
    <property type="entry name" value="GST_NTER"/>
    <property type="match status" value="1"/>
</dbReference>
<dbReference type="RefSeq" id="WP_183529258.1">
    <property type="nucleotide sequence ID" value="NZ_JACIJM010000006.1"/>
</dbReference>
<dbReference type="Gene3D" id="1.20.1050.10">
    <property type="match status" value="1"/>
</dbReference>
<dbReference type="InterPro" id="IPR004045">
    <property type="entry name" value="Glutathione_S-Trfase_N"/>
</dbReference>
<keyword evidence="3" id="KW-1185">Reference proteome</keyword>
<keyword evidence="2" id="KW-0808">Transferase</keyword>
<proteinExistence type="predicted"/>
<dbReference type="GO" id="GO:0004364">
    <property type="term" value="F:glutathione transferase activity"/>
    <property type="evidence" value="ECO:0007669"/>
    <property type="project" value="UniProtKB-EC"/>
</dbReference>
<dbReference type="EMBL" id="JACIJM010000006">
    <property type="protein sequence ID" value="MBB5722721.1"/>
    <property type="molecule type" value="Genomic_DNA"/>
</dbReference>
<feature type="domain" description="GST N-terminal" evidence="1">
    <location>
        <begin position="2"/>
        <end position="83"/>
    </location>
</feature>
<gene>
    <name evidence="2" type="ORF">FHS72_002351</name>
</gene>
<comment type="caution">
    <text evidence="2">The sequence shown here is derived from an EMBL/GenBank/DDBJ whole genome shotgun (WGS) entry which is preliminary data.</text>
</comment>
<evidence type="ECO:0000259" key="1">
    <source>
        <dbReference type="PROSITE" id="PS50404"/>
    </source>
</evidence>
<dbReference type="EC" id="2.5.1.18" evidence="2"/>
<dbReference type="CDD" id="cd03057">
    <property type="entry name" value="GST_N_Beta"/>
    <property type="match status" value="1"/>
</dbReference>
<organism evidence="2 3">
    <name type="scientific">Yoonia ponticola</name>
    <dbReference type="NCBI Taxonomy" id="1524255"/>
    <lineage>
        <taxon>Bacteria</taxon>
        <taxon>Pseudomonadati</taxon>
        <taxon>Pseudomonadota</taxon>
        <taxon>Alphaproteobacteria</taxon>
        <taxon>Rhodobacterales</taxon>
        <taxon>Paracoccaceae</taxon>
        <taxon>Yoonia</taxon>
    </lineage>
</organism>
<evidence type="ECO:0000313" key="3">
    <source>
        <dbReference type="Proteomes" id="UP000535415"/>
    </source>
</evidence>
<evidence type="ECO:0000313" key="2">
    <source>
        <dbReference type="EMBL" id="MBB5722721.1"/>
    </source>
</evidence>
<dbReference type="PANTHER" id="PTHR44051">
    <property type="entry name" value="GLUTATHIONE S-TRANSFERASE-RELATED"/>
    <property type="match status" value="1"/>
</dbReference>
<dbReference type="SUPFAM" id="SSF47616">
    <property type="entry name" value="GST C-terminal domain-like"/>
    <property type="match status" value="1"/>
</dbReference>
<dbReference type="Gene3D" id="3.40.30.10">
    <property type="entry name" value="Glutaredoxin"/>
    <property type="match status" value="1"/>
</dbReference>
<accession>A0A7W9BLJ9</accession>
<name>A0A7W9BLJ9_9RHOB</name>
<dbReference type="SUPFAM" id="SSF52833">
    <property type="entry name" value="Thioredoxin-like"/>
    <property type="match status" value="1"/>
</dbReference>
<reference evidence="2 3" key="1">
    <citation type="submission" date="2020-08" db="EMBL/GenBank/DDBJ databases">
        <title>Genomic Encyclopedia of Type Strains, Phase IV (KMG-IV): sequencing the most valuable type-strain genomes for metagenomic binning, comparative biology and taxonomic classification.</title>
        <authorList>
            <person name="Goeker M."/>
        </authorList>
    </citation>
    <scope>NUCLEOTIDE SEQUENCE [LARGE SCALE GENOMIC DNA]</scope>
    <source>
        <strain evidence="2 3">DSM 101064</strain>
    </source>
</reference>
<dbReference type="Pfam" id="PF13409">
    <property type="entry name" value="GST_N_2"/>
    <property type="match status" value="1"/>
</dbReference>
<dbReference type="Proteomes" id="UP000535415">
    <property type="component" value="Unassembled WGS sequence"/>
</dbReference>
<dbReference type="PANTHER" id="PTHR44051:SF8">
    <property type="entry name" value="GLUTATHIONE S-TRANSFERASE GSTA"/>
    <property type="match status" value="1"/>
</dbReference>
<protein>
    <submittedName>
        <fullName evidence="2">Glutathione S-transferase</fullName>
        <ecNumber evidence="2">2.5.1.18</ecNumber>
    </submittedName>
</protein>
<dbReference type="InterPro" id="IPR036249">
    <property type="entry name" value="Thioredoxin-like_sf"/>
</dbReference>